<evidence type="ECO:0000313" key="3">
    <source>
        <dbReference type="EMBL" id="KAF1726543.1"/>
    </source>
</evidence>
<dbReference type="CDD" id="cd01038">
    <property type="entry name" value="Endonuclease_DUF559"/>
    <property type="match status" value="1"/>
</dbReference>
<dbReference type="InterPro" id="IPR011335">
    <property type="entry name" value="Restrct_endonuc-II-like"/>
</dbReference>
<evidence type="ECO:0000259" key="2">
    <source>
        <dbReference type="Pfam" id="PF04480"/>
    </source>
</evidence>
<dbReference type="SUPFAM" id="SSF52980">
    <property type="entry name" value="Restriction endonuclease-like"/>
    <property type="match status" value="1"/>
</dbReference>
<name>A0ABQ6ZK55_9GAMM</name>
<feature type="domain" description="DUF559" evidence="2">
    <location>
        <begin position="6"/>
        <end position="110"/>
    </location>
</feature>
<proteinExistence type="predicted"/>
<dbReference type="Gene3D" id="3.40.960.10">
    <property type="entry name" value="VSR Endonuclease"/>
    <property type="match status" value="1"/>
</dbReference>
<keyword evidence="3" id="KW-0808">Transferase</keyword>
<sequence>MRQGQKRDRARELRRDMTLAERRLWSILCRRQLEGFRFRRQVPIGPYIADFTCLEAGLIIEVDGGQHMDAASDRTRDCFLQCEGFHVLRFWNNEVMANLDGVRALILRRLGHSPPSQPSSARGGRGRSRRPT</sequence>
<reference evidence="3 4" key="1">
    <citation type="submission" date="2017-10" db="EMBL/GenBank/DDBJ databases">
        <title>Whole genome sequencing of members of genus Pseudoxanthomonas.</title>
        <authorList>
            <person name="Kumar S."/>
            <person name="Bansal K."/>
            <person name="Kaur A."/>
            <person name="Patil P."/>
            <person name="Sharma S."/>
            <person name="Patil P.B."/>
        </authorList>
    </citation>
    <scope>NUCLEOTIDE SEQUENCE [LARGE SCALE GENOMIC DNA]</scope>
    <source>
        <strain evidence="3 4">DSM 17109</strain>
    </source>
</reference>
<protein>
    <submittedName>
        <fullName evidence="3">DNA methyltransferase</fullName>
    </submittedName>
</protein>
<evidence type="ECO:0000313" key="4">
    <source>
        <dbReference type="Proteomes" id="UP000781710"/>
    </source>
</evidence>
<organism evidence="3 4">
    <name type="scientific">Pseudoxanthomonas japonensis</name>
    <dbReference type="NCBI Taxonomy" id="69284"/>
    <lineage>
        <taxon>Bacteria</taxon>
        <taxon>Pseudomonadati</taxon>
        <taxon>Pseudomonadota</taxon>
        <taxon>Gammaproteobacteria</taxon>
        <taxon>Lysobacterales</taxon>
        <taxon>Lysobacteraceae</taxon>
        <taxon>Pseudoxanthomonas</taxon>
    </lineage>
</organism>
<keyword evidence="3" id="KW-0489">Methyltransferase</keyword>
<dbReference type="GO" id="GO:0008168">
    <property type="term" value="F:methyltransferase activity"/>
    <property type="evidence" value="ECO:0007669"/>
    <property type="project" value="UniProtKB-KW"/>
</dbReference>
<evidence type="ECO:0000256" key="1">
    <source>
        <dbReference type="SAM" id="MobiDB-lite"/>
    </source>
</evidence>
<dbReference type="Pfam" id="PF04480">
    <property type="entry name" value="DUF559"/>
    <property type="match status" value="1"/>
</dbReference>
<dbReference type="EMBL" id="PDWW01000004">
    <property type="protein sequence ID" value="KAF1726543.1"/>
    <property type="molecule type" value="Genomic_DNA"/>
</dbReference>
<dbReference type="PANTHER" id="PTHR38590:SF1">
    <property type="entry name" value="BLL0828 PROTEIN"/>
    <property type="match status" value="1"/>
</dbReference>
<dbReference type="RefSeq" id="WP_162336894.1">
    <property type="nucleotide sequence ID" value="NZ_JBHSRQ010000004.1"/>
</dbReference>
<comment type="caution">
    <text evidence="3">The sequence shown here is derived from an EMBL/GenBank/DDBJ whole genome shotgun (WGS) entry which is preliminary data.</text>
</comment>
<dbReference type="PANTHER" id="PTHR38590">
    <property type="entry name" value="BLL0828 PROTEIN"/>
    <property type="match status" value="1"/>
</dbReference>
<dbReference type="InterPro" id="IPR007569">
    <property type="entry name" value="DUF559"/>
</dbReference>
<accession>A0ABQ6ZK55</accession>
<dbReference type="Proteomes" id="UP000781710">
    <property type="component" value="Unassembled WGS sequence"/>
</dbReference>
<dbReference type="GO" id="GO:0032259">
    <property type="term" value="P:methylation"/>
    <property type="evidence" value="ECO:0007669"/>
    <property type="project" value="UniProtKB-KW"/>
</dbReference>
<feature type="region of interest" description="Disordered" evidence="1">
    <location>
        <begin position="111"/>
        <end position="132"/>
    </location>
</feature>
<dbReference type="InterPro" id="IPR047216">
    <property type="entry name" value="Endonuclease_DUF559_bact"/>
</dbReference>
<keyword evidence="4" id="KW-1185">Reference proteome</keyword>
<gene>
    <name evidence="3" type="ORF">CSC78_05350</name>
</gene>